<dbReference type="GO" id="GO:0000462">
    <property type="term" value="P:maturation of SSU-rRNA from tricistronic rRNA transcript (SSU-rRNA, 5.8S rRNA, LSU-rRNA)"/>
    <property type="evidence" value="ECO:0007669"/>
    <property type="project" value="TreeGrafter"/>
</dbReference>
<dbReference type="AlphaFoldDB" id="A0A2J7QKM7"/>
<feature type="region of interest" description="Disordered" evidence="5">
    <location>
        <begin position="1"/>
        <end position="86"/>
    </location>
</feature>
<dbReference type="PANTHER" id="PTHR13237">
    <property type="entry name" value="SOMETHING ABOUT SILENCING PROTEIN 10-RELATED"/>
    <property type="match status" value="1"/>
</dbReference>
<evidence type="ECO:0000256" key="2">
    <source>
        <dbReference type="ARBA" id="ARBA00010979"/>
    </source>
</evidence>
<feature type="compositionally biased region" description="Basic and acidic residues" evidence="5">
    <location>
        <begin position="361"/>
        <end position="370"/>
    </location>
</feature>
<protein>
    <submittedName>
        <fullName evidence="7">Something about silencing protein 10</fullName>
    </submittedName>
</protein>
<accession>A0A2J7QKM7</accession>
<proteinExistence type="inferred from homology"/>
<keyword evidence="4" id="KW-0539">Nucleus</keyword>
<evidence type="ECO:0000256" key="5">
    <source>
        <dbReference type="SAM" id="MobiDB-lite"/>
    </source>
</evidence>
<name>A0A2J7QKM7_9NEOP</name>
<dbReference type="Proteomes" id="UP000235965">
    <property type="component" value="Unassembled WGS sequence"/>
</dbReference>
<dbReference type="PANTHER" id="PTHR13237:SF8">
    <property type="entry name" value="SOMETHING ABOUT SILENCING PROTEIN 10"/>
    <property type="match status" value="1"/>
</dbReference>
<sequence length="428" mass="48619">MNKRKRAKVDEESDVPYMLSDSGDEYSDTEKILLEKTRTDGNSDIEESEEEVYGLPSNDSSSEEGEKISDSDIEGQEDNSNNLPNVRAWGQKRKNFYNTDYVDHDYGGFDEKAVEAAECEEEEARAIQKRLAEQLDEGDFSLDMFAQVPLQKEKEVEEEVIKTDLSKLSKRQKLALLEKESPEFFGIVEDFKANMTELQLKIEPILNLIRNGKLPASQADSFIRTKYHLVLNYCINIAFYLLLKTKRIAVQSHPVVHRLYQYQELLKQLKPVDEVMSPQIESILAAVHDGNETTAVTSKETNHDGRTKAPKKKLLKFLSNLKGEAKNNDSLMKLSAKGTAREAAAIAEEGIPPDSGIAGLKSKDSSGKSEPEEDKEAETKEEEKRGITYQIAKNKGLTPHRKKEQRNPRVKHRSKFRKAKIRRKGQVR</sequence>
<feature type="compositionally biased region" description="Basic and acidic residues" evidence="5">
    <location>
        <begin position="377"/>
        <end position="386"/>
    </location>
</feature>
<keyword evidence="8" id="KW-1185">Reference proteome</keyword>
<dbReference type="EMBL" id="NEVH01013262">
    <property type="protein sequence ID" value="PNF29142.1"/>
    <property type="molecule type" value="Genomic_DNA"/>
</dbReference>
<comment type="similarity">
    <text evidence="2">Belongs to the SAS10 family.</text>
</comment>
<comment type="caution">
    <text evidence="7">The sequence shown here is derived from an EMBL/GenBank/DDBJ whole genome shotgun (WGS) entry which is preliminary data.</text>
</comment>
<gene>
    <name evidence="7" type="primary">Sas10_1</name>
    <name evidence="7" type="ORF">B7P43_G12601</name>
</gene>
<evidence type="ECO:0000259" key="6">
    <source>
        <dbReference type="Pfam" id="PF09368"/>
    </source>
</evidence>
<feature type="compositionally biased region" description="Basic and acidic residues" evidence="5">
    <location>
        <begin position="28"/>
        <end position="41"/>
    </location>
</feature>
<evidence type="ECO:0000256" key="3">
    <source>
        <dbReference type="ARBA" id="ARBA00022553"/>
    </source>
</evidence>
<dbReference type="Pfam" id="PF04000">
    <property type="entry name" value="Sas10_Utp3"/>
    <property type="match status" value="1"/>
</dbReference>
<comment type="subcellular location">
    <subcellularLocation>
        <location evidence="1">Nucleus</location>
    </subcellularLocation>
</comment>
<organism evidence="7 8">
    <name type="scientific">Cryptotermes secundus</name>
    <dbReference type="NCBI Taxonomy" id="105785"/>
    <lineage>
        <taxon>Eukaryota</taxon>
        <taxon>Metazoa</taxon>
        <taxon>Ecdysozoa</taxon>
        <taxon>Arthropoda</taxon>
        <taxon>Hexapoda</taxon>
        <taxon>Insecta</taxon>
        <taxon>Pterygota</taxon>
        <taxon>Neoptera</taxon>
        <taxon>Polyneoptera</taxon>
        <taxon>Dictyoptera</taxon>
        <taxon>Blattodea</taxon>
        <taxon>Blattoidea</taxon>
        <taxon>Termitoidae</taxon>
        <taxon>Kalotermitidae</taxon>
        <taxon>Cryptotermitinae</taxon>
        <taxon>Cryptotermes</taxon>
    </lineage>
</organism>
<reference evidence="7 8" key="1">
    <citation type="submission" date="2017-12" db="EMBL/GenBank/DDBJ databases">
        <title>Hemimetabolous genomes reveal molecular basis of termite eusociality.</title>
        <authorList>
            <person name="Harrison M.C."/>
            <person name="Jongepier E."/>
            <person name="Robertson H.M."/>
            <person name="Arning N."/>
            <person name="Bitard-Feildel T."/>
            <person name="Chao H."/>
            <person name="Childers C.P."/>
            <person name="Dinh H."/>
            <person name="Doddapaneni H."/>
            <person name="Dugan S."/>
            <person name="Gowin J."/>
            <person name="Greiner C."/>
            <person name="Han Y."/>
            <person name="Hu H."/>
            <person name="Hughes D.S.T."/>
            <person name="Huylmans A.-K."/>
            <person name="Kemena C."/>
            <person name="Kremer L.P.M."/>
            <person name="Lee S.L."/>
            <person name="Lopez-Ezquerra A."/>
            <person name="Mallet L."/>
            <person name="Monroy-Kuhn J.M."/>
            <person name="Moser A."/>
            <person name="Murali S.C."/>
            <person name="Muzny D.M."/>
            <person name="Otani S."/>
            <person name="Piulachs M.-D."/>
            <person name="Poelchau M."/>
            <person name="Qu J."/>
            <person name="Schaub F."/>
            <person name="Wada-Katsumata A."/>
            <person name="Worley K.C."/>
            <person name="Xie Q."/>
            <person name="Ylla G."/>
            <person name="Poulsen M."/>
            <person name="Gibbs R.A."/>
            <person name="Schal C."/>
            <person name="Richards S."/>
            <person name="Belles X."/>
            <person name="Korb J."/>
            <person name="Bornberg-Bauer E."/>
        </authorList>
    </citation>
    <scope>NUCLEOTIDE SEQUENCE [LARGE SCALE GENOMIC DNA]</scope>
    <source>
        <tissue evidence="7">Whole body</tissue>
    </source>
</reference>
<feature type="compositionally biased region" description="Basic residues" evidence="5">
    <location>
        <begin position="398"/>
        <end position="428"/>
    </location>
</feature>
<dbReference type="GO" id="GO:0032040">
    <property type="term" value="C:small-subunit processome"/>
    <property type="evidence" value="ECO:0007669"/>
    <property type="project" value="TreeGrafter"/>
</dbReference>
<feature type="compositionally biased region" description="Acidic residues" evidence="5">
    <location>
        <begin position="43"/>
        <end position="52"/>
    </location>
</feature>
<dbReference type="OrthoDB" id="1924577at2759"/>
<feature type="domain" description="Sas10 C-terminal" evidence="6">
    <location>
        <begin position="381"/>
        <end position="428"/>
    </location>
</feature>
<evidence type="ECO:0000256" key="4">
    <source>
        <dbReference type="ARBA" id="ARBA00023242"/>
    </source>
</evidence>
<evidence type="ECO:0000256" key="1">
    <source>
        <dbReference type="ARBA" id="ARBA00004123"/>
    </source>
</evidence>
<dbReference type="InterPro" id="IPR007146">
    <property type="entry name" value="Sas10/Utp3/C1D"/>
</dbReference>
<dbReference type="InterPro" id="IPR018972">
    <property type="entry name" value="Sas10_C_dom"/>
</dbReference>
<feature type="region of interest" description="Disordered" evidence="5">
    <location>
        <begin position="347"/>
        <end position="428"/>
    </location>
</feature>
<evidence type="ECO:0000313" key="8">
    <source>
        <dbReference type="Proteomes" id="UP000235965"/>
    </source>
</evidence>
<dbReference type="Pfam" id="PF09368">
    <property type="entry name" value="Sas10"/>
    <property type="match status" value="1"/>
</dbReference>
<keyword evidence="3" id="KW-0597">Phosphoprotein</keyword>
<evidence type="ECO:0000313" key="7">
    <source>
        <dbReference type="EMBL" id="PNF29142.1"/>
    </source>
</evidence>